<evidence type="ECO:0000313" key="3">
    <source>
        <dbReference type="Proteomes" id="UP001194468"/>
    </source>
</evidence>
<gene>
    <name evidence="2" type="ORF">L210DRAFT_3536624</name>
</gene>
<dbReference type="Proteomes" id="UP001194468">
    <property type="component" value="Unassembled WGS sequence"/>
</dbReference>
<evidence type="ECO:0008006" key="4">
    <source>
        <dbReference type="Google" id="ProtNLM"/>
    </source>
</evidence>
<feature type="chain" id="PRO_5042274427" description="RxLR effector protein" evidence="1">
    <location>
        <begin position="22"/>
        <end position="71"/>
    </location>
</feature>
<evidence type="ECO:0000256" key="1">
    <source>
        <dbReference type="SAM" id="SignalP"/>
    </source>
</evidence>
<dbReference type="AlphaFoldDB" id="A0AAD4BYA5"/>
<dbReference type="EMBL" id="WHUW01000009">
    <property type="protein sequence ID" value="KAF8442445.1"/>
    <property type="molecule type" value="Genomic_DNA"/>
</dbReference>
<comment type="caution">
    <text evidence="2">The sequence shown here is derived from an EMBL/GenBank/DDBJ whole genome shotgun (WGS) entry which is preliminary data.</text>
</comment>
<keyword evidence="1" id="KW-0732">Signal</keyword>
<evidence type="ECO:0000313" key="2">
    <source>
        <dbReference type="EMBL" id="KAF8442445.1"/>
    </source>
</evidence>
<reference evidence="2" key="2">
    <citation type="journal article" date="2020" name="Nat. Commun.">
        <title>Large-scale genome sequencing of mycorrhizal fungi provides insights into the early evolution of symbiotic traits.</title>
        <authorList>
            <person name="Miyauchi S."/>
            <person name="Kiss E."/>
            <person name="Kuo A."/>
            <person name="Drula E."/>
            <person name="Kohler A."/>
            <person name="Sanchez-Garcia M."/>
            <person name="Morin E."/>
            <person name="Andreopoulos B."/>
            <person name="Barry K.W."/>
            <person name="Bonito G."/>
            <person name="Buee M."/>
            <person name="Carver A."/>
            <person name="Chen C."/>
            <person name="Cichocki N."/>
            <person name="Clum A."/>
            <person name="Culley D."/>
            <person name="Crous P.W."/>
            <person name="Fauchery L."/>
            <person name="Girlanda M."/>
            <person name="Hayes R.D."/>
            <person name="Keri Z."/>
            <person name="LaButti K."/>
            <person name="Lipzen A."/>
            <person name="Lombard V."/>
            <person name="Magnuson J."/>
            <person name="Maillard F."/>
            <person name="Murat C."/>
            <person name="Nolan M."/>
            <person name="Ohm R.A."/>
            <person name="Pangilinan J."/>
            <person name="Pereira M.F."/>
            <person name="Perotto S."/>
            <person name="Peter M."/>
            <person name="Pfister S."/>
            <person name="Riley R."/>
            <person name="Sitrit Y."/>
            <person name="Stielow J.B."/>
            <person name="Szollosi G."/>
            <person name="Zifcakova L."/>
            <person name="Stursova M."/>
            <person name="Spatafora J.W."/>
            <person name="Tedersoo L."/>
            <person name="Vaario L.M."/>
            <person name="Yamada A."/>
            <person name="Yan M."/>
            <person name="Wang P."/>
            <person name="Xu J."/>
            <person name="Bruns T."/>
            <person name="Baldrian P."/>
            <person name="Vilgalys R."/>
            <person name="Dunand C."/>
            <person name="Henrissat B."/>
            <person name="Grigoriev I.V."/>
            <person name="Hibbett D."/>
            <person name="Nagy L.G."/>
            <person name="Martin F.M."/>
        </authorList>
    </citation>
    <scope>NUCLEOTIDE SEQUENCE</scope>
    <source>
        <strain evidence="2">BED1</strain>
    </source>
</reference>
<feature type="signal peptide" evidence="1">
    <location>
        <begin position="1"/>
        <end position="21"/>
    </location>
</feature>
<proteinExistence type="predicted"/>
<sequence>MHIFAPALFLSFLVLISSVAGGVVRGPSTARDIVDADNGNLVRRAIETAPSTTAVPGALLYGKVHQELGNR</sequence>
<reference evidence="2" key="1">
    <citation type="submission" date="2019-10" db="EMBL/GenBank/DDBJ databases">
        <authorList>
            <consortium name="DOE Joint Genome Institute"/>
            <person name="Kuo A."/>
            <person name="Miyauchi S."/>
            <person name="Kiss E."/>
            <person name="Drula E."/>
            <person name="Kohler A."/>
            <person name="Sanchez-Garcia M."/>
            <person name="Andreopoulos B."/>
            <person name="Barry K.W."/>
            <person name="Bonito G."/>
            <person name="Buee M."/>
            <person name="Carver A."/>
            <person name="Chen C."/>
            <person name="Cichocki N."/>
            <person name="Clum A."/>
            <person name="Culley D."/>
            <person name="Crous P.W."/>
            <person name="Fauchery L."/>
            <person name="Girlanda M."/>
            <person name="Hayes R."/>
            <person name="Keri Z."/>
            <person name="LaButti K."/>
            <person name="Lipzen A."/>
            <person name="Lombard V."/>
            <person name="Magnuson J."/>
            <person name="Maillard F."/>
            <person name="Morin E."/>
            <person name="Murat C."/>
            <person name="Nolan M."/>
            <person name="Ohm R."/>
            <person name="Pangilinan J."/>
            <person name="Pereira M."/>
            <person name="Perotto S."/>
            <person name="Peter M."/>
            <person name="Riley R."/>
            <person name="Sitrit Y."/>
            <person name="Stielow B."/>
            <person name="Szollosi G."/>
            <person name="Zifcakova L."/>
            <person name="Stursova M."/>
            <person name="Spatafora J.W."/>
            <person name="Tedersoo L."/>
            <person name="Vaario L.-M."/>
            <person name="Yamada A."/>
            <person name="Yan M."/>
            <person name="Wang P."/>
            <person name="Xu J."/>
            <person name="Bruns T."/>
            <person name="Baldrian P."/>
            <person name="Vilgalys R."/>
            <person name="Henrissat B."/>
            <person name="Grigoriev I.V."/>
            <person name="Hibbett D."/>
            <person name="Nagy L.G."/>
            <person name="Martin F.M."/>
        </authorList>
    </citation>
    <scope>NUCLEOTIDE SEQUENCE</scope>
    <source>
        <strain evidence="2">BED1</strain>
    </source>
</reference>
<keyword evidence="3" id="KW-1185">Reference proteome</keyword>
<protein>
    <recommendedName>
        <fullName evidence="4">RxLR effector protein</fullName>
    </recommendedName>
</protein>
<organism evidence="2 3">
    <name type="scientific">Boletus edulis BED1</name>
    <dbReference type="NCBI Taxonomy" id="1328754"/>
    <lineage>
        <taxon>Eukaryota</taxon>
        <taxon>Fungi</taxon>
        <taxon>Dikarya</taxon>
        <taxon>Basidiomycota</taxon>
        <taxon>Agaricomycotina</taxon>
        <taxon>Agaricomycetes</taxon>
        <taxon>Agaricomycetidae</taxon>
        <taxon>Boletales</taxon>
        <taxon>Boletineae</taxon>
        <taxon>Boletaceae</taxon>
        <taxon>Boletoideae</taxon>
        <taxon>Boletus</taxon>
    </lineage>
</organism>
<name>A0AAD4BYA5_BOLED</name>
<accession>A0AAD4BYA5</accession>